<evidence type="ECO:0000256" key="8">
    <source>
        <dbReference type="NCBIfam" id="TIGR00019"/>
    </source>
</evidence>
<dbReference type="InterPro" id="IPR005139">
    <property type="entry name" value="PCRF"/>
</dbReference>
<keyword evidence="4 7" id="KW-0488">Methylation</keyword>
<evidence type="ECO:0000256" key="5">
    <source>
        <dbReference type="ARBA" id="ARBA00022490"/>
    </source>
</evidence>
<gene>
    <name evidence="7 12" type="primary">prfA</name>
    <name evidence="12" type="ORF">FEI13_15895</name>
</gene>
<evidence type="ECO:0000313" key="12">
    <source>
        <dbReference type="EMBL" id="TLF47333.1"/>
    </source>
</evidence>
<dbReference type="EMBL" id="VBUI01000028">
    <property type="protein sequence ID" value="TLF47333.1"/>
    <property type="molecule type" value="Genomic_DNA"/>
</dbReference>
<dbReference type="InterPro" id="IPR050057">
    <property type="entry name" value="Prokaryotic/Mito_RF"/>
</dbReference>
<evidence type="ECO:0000313" key="13">
    <source>
        <dbReference type="Proteomes" id="UP000306973"/>
    </source>
</evidence>
<feature type="domain" description="Prokaryotic-type class I peptide chain release factors" evidence="11">
    <location>
        <begin position="230"/>
        <end position="246"/>
    </location>
</feature>
<comment type="similarity">
    <text evidence="3 7">Belongs to the prokaryotic/mitochondrial release factor family.</text>
</comment>
<evidence type="ECO:0000256" key="7">
    <source>
        <dbReference type="HAMAP-Rule" id="MF_00093"/>
    </source>
</evidence>
<dbReference type="Proteomes" id="UP000306973">
    <property type="component" value="Unassembled WGS sequence"/>
</dbReference>
<name>A0A5R8MCR0_9GAMM</name>
<proteinExistence type="inferred from homology"/>
<protein>
    <recommendedName>
        <fullName evidence="7 8">Peptide chain release factor 1</fullName>
        <shortName evidence="7">RF-1</shortName>
    </recommendedName>
</protein>
<evidence type="ECO:0000256" key="10">
    <source>
        <dbReference type="SAM" id="MobiDB-lite"/>
    </source>
</evidence>
<dbReference type="AlphaFoldDB" id="A0A5R8MCR0"/>
<reference evidence="12 13" key="1">
    <citation type="journal article" date="2007" name="Int. J. Syst. Evol. Microbiol.">
        <title>Halomonas saccharevitans sp. nov., Halomonas arcis sp. nov. and Halomonas subterranea sp. nov., halophilic bacteria isolated from hypersaline environments of China.</title>
        <authorList>
            <person name="Xu X.W."/>
            <person name="Wu Y.H."/>
            <person name="Zhou Z."/>
            <person name="Wang C.S."/>
            <person name="Zhou Y.G."/>
            <person name="Zhang H.B."/>
            <person name="Wang Y."/>
            <person name="Wu M."/>
        </authorList>
    </citation>
    <scope>NUCLEOTIDE SEQUENCE [LARGE SCALE GENOMIC DNA]</scope>
    <source>
        <strain evidence="12 13">TBZ3</strain>
    </source>
</reference>
<evidence type="ECO:0000256" key="2">
    <source>
        <dbReference type="ARBA" id="ARBA00004496"/>
    </source>
</evidence>
<comment type="function">
    <text evidence="1 7">Peptide chain release factor 1 directs the termination of translation in response to the peptide chain termination codons UAG and UAA.</text>
</comment>
<feature type="region of interest" description="Disordered" evidence="10">
    <location>
        <begin position="286"/>
        <end position="305"/>
    </location>
</feature>
<dbReference type="SUPFAM" id="SSF75620">
    <property type="entry name" value="Release factor"/>
    <property type="match status" value="1"/>
</dbReference>
<evidence type="ECO:0000256" key="6">
    <source>
        <dbReference type="ARBA" id="ARBA00022917"/>
    </source>
</evidence>
<dbReference type="PROSITE" id="PS00745">
    <property type="entry name" value="RF_PROK_I"/>
    <property type="match status" value="1"/>
</dbReference>
<accession>A0A5R8MCR0</accession>
<dbReference type="Gene3D" id="6.10.140.1950">
    <property type="match status" value="1"/>
</dbReference>
<dbReference type="FunFam" id="3.30.160.20:FF:000004">
    <property type="entry name" value="Peptide chain release factor 1"/>
    <property type="match status" value="1"/>
</dbReference>
<dbReference type="NCBIfam" id="NF001859">
    <property type="entry name" value="PRK00591.1"/>
    <property type="match status" value="1"/>
</dbReference>
<dbReference type="FunFam" id="3.30.70.1660:FF:000002">
    <property type="entry name" value="Peptide chain release factor 1"/>
    <property type="match status" value="1"/>
</dbReference>
<dbReference type="InterPro" id="IPR000352">
    <property type="entry name" value="Pep_chain_release_fac_I"/>
</dbReference>
<organism evidence="12 13">
    <name type="scientific">Halomonas urmiana</name>
    <dbReference type="NCBI Taxonomy" id="490901"/>
    <lineage>
        <taxon>Bacteria</taxon>
        <taxon>Pseudomonadati</taxon>
        <taxon>Pseudomonadota</taxon>
        <taxon>Gammaproteobacteria</taxon>
        <taxon>Oceanospirillales</taxon>
        <taxon>Halomonadaceae</taxon>
        <taxon>Halomonas</taxon>
    </lineage>
</organism>
<comment type="caution">
    <text evidence="12">The sequence shown here is derived from an EMBL/GenBank/DDBJ whole genome shotgun (WGS) entry which is preliminary data.</text>
</comment>
<dbReference type="OrthoDB" id="9806673at2"/>
<dbReference type="SMART" id="SM00937">
    <property type="entry name" value="PCRF"/>
    <property type="match status" value="1"/>
</dbReference>
<dbReference type="PANTHER" id="PTHR43804:SF7">
    <property type="entry name" value="LD18447P"/>
    <property type="match status" value="1"/>
</dbReference>
<keyword evidence="9" id="KW-0175">Coiled coil</keyword>
<keyword evidence="13" id="KW-1185">Reference proteome</keyword>
<dbReference type="PANTHER" id="PTHR43804">
    <property type="entry name" value="LD18447P"/>
    <property type="match status" value="1"/>
</dbReference>
<dbReference type="FunFam" id="3.30.70.1660:FF:000004">
    <property type="entry name" value="Peptide chain release factor 1"/>
    <property type="match status" value="1"/>
</dbReference>
<dbReference type="HAMAP" id="MF_00093">
    <property type="entry name" value="Rel_fac_1"/>
    <property type="match status" value="1"/>
</dbReference>
<dbReference type="GO" id="GO:0016149">
    <property type="term" value="F:translation release factor activity, codon specific"/>
    <property type="evidence" value="ECO:0007669"/>
    <property type="project" value="UniProtKB-UniRule"/>
</dbReference>
<comment type="PTM">
    <text evidence="7">Methylated by PrmC. Methylation increases the termination efficiency of RF1.</text>
</comment>
<dbReference type="InterPro" id="IPR045853">
    <property type="entry name" value="Pep_chain_release_fac_I_sf"/>
</dbReference>
<dbReference type="Pfam" id="PF03462">
    <property type="entry name" value="PCRF"/>
    <property type="match status" value="1"/>
</dbReference>
<evidence type="ECO:0000256" key="4">
    <source>
        <dbReference type="ARBA" id="ARBA00022481"/>
    </source>
</evidence>
<evidence type="ECO:0000256" key="9">
    <source>
        <dbReference type="SAM" id="Coils"/>
    </source>
</evidence>
<feature type="modified residue" description="N5-methylglutamine" evidence="7">
    <location>
        <position position="237"/>
    </location>
</feature>
<evidence type="ECO:0000256" key="1">
    <source>
        <dbReference type="ARBA" id="ARBA00002986"/>
    </source>
</evidence>
<comment type="subcellular location">
    <subcellularLocation>
        <location evidence="2 7">Cytoplasm</location>
    </subcellularLocation>
</comment>
<dbReference type="InterPro" id="IPR004373">
    <property type="entry name" value="RF-1"/>
</dbReference>
<feature type="coiled-coil region" evidence="9">
    <location>
        <begin position="62"/>
        <end position="97"/>
    </location>
</feature>
<dbReference type="RefSeq" id="WP_138182497.1">
    <property type="nucleotide sequence ID" value="NZ_VBUI01000028.1"/>
</dbReference>
<dbReference type="Pfam" id="PF00472">
    <property type="entry name" value="RF-1"/>
    <property type="match status" value="1"/>
</dbReference>
<keyword evidence="6 7" id="KW-0648">Protein biosynthesis</keyword>
<dbReference type="NCBIfam" id="TIGR00019">
    <property type="entry name" value="prfA"/>
    <property type="match status" value="1"/>
</dbReference>
<keyword evidence="5 7" id="KW-0963">Cytoplasm</keyword>
<evidence type="ECO:0000259" key="11">
    <source>
        <dbReference type="PROSITE" id="PS00745"/>
    </source>
</evidence>
<sequence>MKATLRQRLDAFIERFEELAALLAEPEVISDQTRFRDYSREYAELEPLVEAWGEYLGVEADIASAEQLLGDADAEMRELAELERDEGRERLEALEVRLKQLLVPKDPDDRRNVFLEIRAGTGGDEAALFAGDLFRMYARYAEQHGWKVEVVSASHGEQGGYKEIISRVKGEGVYARLKFESGAHRVQRVPATESQGRIHTSACTVAVMPEADEVGDIDIDPGDLRVDTFRSSGAGGQHVNTTDSAIRITHLPSGVVVECQEERSQHKNRAKAMSLLAARLKQSAVASQRQQQADARRSLVGSGDRSERIRTYNFPQGRVTDHRINLTLYKLNEVVSGGQLDDVVEPLIHEYQAEQLAALQQDAG</sequence>
<dbReference type="Gene3D" id="3.30.70.1660">
    <property type="match status" value="1"/>
</dbReference>
<evidence type="ECO:0000256" key="3">
    <source>
        <dbReference type="ARBA" id="ARBA00010835"/>
    </source>
</evidence>
<dbReference type="Gene3D" id="3.30.160.20">
    <property type="match status" value="1"/>
</dbReference>
<dbReference type="GO" id="GO:0005829">
    <property type="term" value="C:cytosol"/>
    <property type="evidence" value="ECO:0007669"/>
    <property type="project" value="UniProtKB-ARBA"/>
</dbReference>